<proteinExistence type="predicted"/>
<evidence type="ECO:0000313" key="3">
    <source>
        <dbReference type="EMBL" id="CAB4786177.1"/>
    </source>
</evidence>
<evidence type="ECO:0000256" key="1">
    <source>
        <dbReference type="ARBA" id="ARBA00022723"/>
    </source>
</evidence>
<dbReference type="PROSITE" id="PS51819">
    <property type="entry name" value="VOC"/>
    <property type="match status" value="2"/>
</dbReference>
<evidence type="ECO:0000259" key="2">
    <source>
        <dbReference type="PROSITE" id="PS51819"/>
    </source>
</evidence>
<gene>
    <name evidence="3" type="ORF">UFOPK2880_01733</name>
</gene>
<dbReference type="InterPro" id="IPR051785">
    <property type="entry name" value="MMCE/EMCE_epimerase"/>
</dbReference>
<dbReference type="PANTHER" id="PTHR43048">
    <property type="entry name" value="METHYLMALONYL-COA EPIMERASE"/>
    <property type="match status" value="1"/>
</dbReference>
<dbReference type="GO" id="GO:0005739">
    <property type="term" value="C:mitochondrion"/>
    <property type="evidence" value="ECO:0007669"/>
    <property type="project" value="TreeGrafter"/>
</dbReference>
<dbReference type="GO" id="GO:0046491">
    <property type="term" value="P:L-methylmalonyl-CoA metabolic process"/>
    <property type="evidence" value="ECO:0007669"/>
    <property type="project" value="TreeGrafter"/>
</dbReference>
<dbReference type="Gene3D" id="3.10.180.10">
    <property type="entry name" value="2,3-Dihydroxybiphenyl 1,2-Dioxygenase, domain 1"/>
    <property type="match status" value="2"/>
</dbReference>
<dbReference type="GO" id="GO:0046872">
    <property type="term" value="F:metal ion binding"/>
    <property type="evidence" value="ECO:0007669"/>
    <property type="project" value="UniProtKB-KW"/>
</dbReference>
<organism evidence="3">
    <name type="scientific">freshwater metagenome</name>
    <dbReference type="NCBI Taxonomy" id="449393"/>
    <lineage>
        <taxon>unclassified sequences</taxon>
        <taxon>metagenomes</taxon>
        <taxon>ecological metagenomes</taxon>
    </lineage>
</organism>
<name>A0A6J6WW19_9ZZZZ</name>
<sequence>MSNPIIKVSDIAFPRFQGPDLDVMEAYLTNFGMVRSARTDDALYMRGTDADHHVHVTHRGEVAFIGLTFNATRADLETLSQATGTPIESCTEPGGGLIVRLTDPDGNRIEVIADAERLAPLEIRPHAAYNNGQSRPRAVELQRITAGPSQVKRFGHGVIKTTSLARLVDWYSNTLGLLGSDDMYVEDPEQPIGRFMRCDRGDIPTDHHSLLILETGETRLGHCAWEVADFDDLMAGREPLLATGARHYWGVGRHILGGQIFDYWKDPLGFTLEHWTDTDLLVASTPLNKHSIFAGINQWGPNPPADLDF</sequence>
<dbReference type="GO" id="GO:0004493">
    <property type="term" value="F:methylmalonyl-CoA epimerase activity"/>
    <property type="evidence" value="ECO:0007669"/>
    <property type="project" value="TreeGrafter"/>
</dbReference>
<protein>
    <submittedName>
        <fullName evidence="3">Unannotated protein</fullName>
    </submittedName>
</protein>
<feature type="domain" description="VOC" evidence="2">
    <location>
        <begin position="10"/>
        <end position="114"/>
    </location>
</feature>
<reference evidence="3" key="1">
    <citation type="submission" date="2020-05" db="EMBL/GenBank/DDBJ databases">
        <authorList>
            <person name="Chiriac C."/>
            <person name="Salcher M."/>
            <person name="Ghai R."/>
            <person name="Kavagutti S V."/>
        </authorList>
    </citation>
    <scope>NUCLEOTIDE SEQUENCE</scope>
</reference>
<feature type="domain" description="VOC" evidence="2">
    <location>
        <begin position="153"/>
        <end position="277"/>
    </location>
</feature>
<keyword evidence="1" id="KW-0479">Metal-binding</keyword>
<dbReference type="SUPFAM" id="SSF54593">
    <property type="entry name" value="Glyoxalase/Bleomycin resistance protein/Dihydroxybiphenyl dioxygenase"/>
    <property type="match status" value="1"/>
</dbReference>
<dbReference type="AlphaFoldDB" id="A0A6J6WW19"/>
<dbReference type="PANTHER" id="PTHR43048:SF3">
    <property type="entry name" value="METHYLMALONYL-COA EPIMERASE, MITOCHONDRIAL"/>
    <property type="match status" value="1"/>
</dbReference>
<dbReference type="EMBL" id="CAEZZP010000157">
    <property type="protein sequence ID" value="CAB4786177.1"/>
    <property type="molecule type" value="Genomic_DNA"/>
</dbReference>
<dbReference type="InterPro" id="IPR037523">
    <property type="entry name" value="VOC_core"/>
</dbReference>
<accession>A0A6J6WW19</accession>
<dbReference type="InterPro" id="IPR029068">
    <property type="entry name" value="Glyas_Bleomycin-R_OHBP_Dase"/>
</dbReference>